<dbReference type="InterPro" id="IPR011009">
    <property type="entry name" value="Kinase-like_dom_sf"/>
</dbReference>
<name>A0A5C8ZKC0_9ACTN</name>
<comment type="caution">
    <text evidence="2">The sequence shown here is derived from an EMBL/GenBank/DDBJ whole genome shotgun (WGS) entry which is preliminary data.</text>
</comment>
<keyword evidence="2" id="KW-0808">Transferase</keyword>
<organism evidence="2 3">
    <name type="scientific">Quadrisphaera setariae</name>
    <dbReference type="NCBI Taxonomy" id="2593304"/>
    <lineage>
        <taxon>Bacteria</taxon>
        <taxon>Bacillati</taxon>
        <taxon>Actinomycetota</taxon>
        <taxon>Actinomycetes</taxon>
        <taxon>Kineosporiales</taxon>
        <taxon>Kineosporiaceae</taxon>
        <taxon>Quadrisphaera</taxon>
    </lineage>
</organism>
<dbReference type="Gene3D" id="3.90.1200.10">
    <property type="match status" value="1"/>
</dbReference>
<accession>A0A5C8ZKC0</accession>
<dbReference type="GO" id="GO:0016740">
    <property type="term" value="F:transferase activity"/>
    <property type="evidence" value="ECO:0007669"/>
    <property type="project" value="UniProtKB-KW"/>
</dbReference>
<evidence type="ECO:0000313" key="3">
    <source>
        <dbReference type="Proteomes" id="UP000321234"/>
    </source>
</evidence>
<dbReference type="AlphaFoldDB" id="A0A5C8ZKC0"/>
<dbReference type="InterPro" id="IPR002575">
    <property type="entry name" value="Aminoglycoside_PTrfase"/>
</dbReference>
<protein>
    <submittedName>
        <fullName evidence="2">Aminoglycoside phosphotransferase family protein</fullName>
    </submittedName>
</protein>
<proteinExistence type="predicted"/>
<feature type="domain" description="Aminoglycoside phosphotransferase" evidence="1">
    <location>
        <begin position="43"/>
        <end position="217"/>
    </location>
</feature>
<gene>
    <name evidence="2" type="ORF">FMM08_03700</name>
</gene>
<dbReference type="Proteomes" id="UP000321234">
    <property type="component" value="Unassembled WGS sequence"/>
</dbReference>
<dbReference type="RefSeq" id="WP_147925007.1">
    <property type="nucleotide sequence ID" value="NZ_VKAC01000002.1"/>
</dbReference>
<evidence type="ECO:0000259" key="1">
    <source>
        <dbReference type="Pfam" id="PF01636"/>
    </source>
</evidence>
<reference evidence="2 3" key="1">
    <citation type="submission" date="2019-07" db="EMBL/GenBank/DDBJ databases">
        <title>Quadrisphaera sp. strain DD2A genome sequencing and assembly.</title>
        <authorList>
            <person name="Kim I."/>
        </authorList>
    </citation>
    <scope>NUCLEOTIDE SEQUENCE [LARGE SCALE GENOMIC DNA]</scope>
    <source>
        <strain evidence="2 3">DD2A</strain>
    </source>
</reference>
<dbReference type="OrthoDB" id="115252at2"/>
<sequence length="278" mass="29283">MPSAAAGPVAAATSLAASAGLEVRECRVLSASSTTVVRLLPCDAVARVAPVARQTAALEVDLALQLEVLGAPIAPLDPRVPRRPHRLDGYVTTFWTHCSSAGAPPLPHEGYAESLARLHRALREVTVAVPHVTERLQRASRLLARPDLTPRLVSADRALLQAVLGEDGDRLRGAAHEQVLHGEPHPGNVLATPGGAVFVDWETICRGPVEFDLAHAPAGVEATYPGADPDLLASCRRLALAVATAWRFDVEDRLPDGLALGAAWLEQLRAARDASGGS</sequence>
<dbReference type="EMBL" id="VKAC01000002">
    <property type="protein sequence ID" value="TXR57366.1"/>
    <property type="molecule type" value="Genomic_DNA"/>
</dbReference>
<keyword evidence="3" id="KW-1185">Reference proteome</keyword>
<evidence type="ECO:0000313" key="2">
    <source>
        <dbReference type="EMBL" id="TXR57366.1"/>
    </source>
</evidence>
<dbReference type="Pfam" id="PF01636">
    <property type="entry name" value="APH"/>
    <property type="match status" value="1"/>
</dbReference>
<dbReference type="SUPFAM" id="SSF56112">
    <property type="entry name" value="Protein kinase-like (PK-like)"/>
    <property type="match status" value="1"/>
</dbReference>